<gene>
    <name evidence="1" type="ORF">ATL42_1225</name>
</gene>
<comment type="caution">
    <text evidence="1">The sequence shown here is derived from an EMBL/GenBank/DDBJ whole genome shotgun (WGS) entry which is preliminary data.</text>
</comment>
<accession>A0A2A9E3F7</accession>
<dbReference type="AlphaFoldDB" id="A0A2A9E3F7"/>
<dbReference type="Proteomes" id="UP000225548">
    <property type="component" value="Unassembled WGS sequence"/>
</dbReference>
<protein>
    <recommendedName>
        <fullName evidence="3">ArsR family transcriptional regulator</fullName>
    </recommendedName>
</protein>
<keyword evidence="2" id="KW-1185">Reference proteome</keyword>
<dbReference type="SUPFAM" id="SSF46785">
    <property type="entry name" value="Winged helix' DNA-binding domain"/>
    <property type="match status" value="1"/>
</dbReference>
<name>A0A2A9E3F7_9MICO</name>
<evidence type="ECO:0008006" key="3">
    <source>
        <dbReference type="Google" id="ProtNLM"/>
    </source>
</evidence>
<proteinExistence type="predicted"/>
<reference evidence="1 2" key="1">
    <citation type="submission" date="2017-10" db="EMBL/GenBank/DDBJ databases">
        <title>Sequencing the genomes of 1000 actinobacteria strains.</title>
        <authorList>
            <person name="Klenk H.-P."/>
        </authorList>
    </citation>
    <scope>NUCLEOTIDE SEQUENCE [LARGE SCALE GENOMIC DNA]</scope>
    <source>
        <strain evidence="1 2">DSM 18966</strain>
    </source>
</reference>
<evidence type="ECO:0000313" key="1">
    <source>
        <dbReference type="EMBL" id="PFG33353.1"/>
    </source>
</evidence>
<evidence type="ECO:0000313" key="2">
    <source>
        <dbReference type="Proteomes" id="UP000225548"/>
    </source>
</evidence>
<sequence length="209" mass="22879">MIESRFVKTGPSLLAPIIRSDTVGQLLAELLLRPDDEVSFADLQRATGAQSAVVHREIVRFIEAGLLTARRVGRGRHVKVALDYPLLRPLTELITLTYGPVPVVRDALTEIAGVHQAIIYGSWAARLNGEPGPFPRDLDVLVIGETPRGVLHDVAQQASDRLRLDVNITRVSAQAWADRTDPFIVTIRSRPLVTIIDHDSTGTSTNGRS</sequence>
<dbReference type="EMBL" id="PDJG01000001">
    <property type="protein sequence ID" value="PFG33353.1"/>
    <property type="molecule type" value="Genomic_DNA"/>
</dbReference>
<dbReference type="InterPro" id="IPR036390">
    <property type="entry name" value="WH_DNA-bd_sf"/>
</dbReference>
<organism evidence="1 2">
    <name type="scientific">Sanguibacter antarcticus</name>
    <dbReference type="NCBI Taxonomy" id="372484"/>
    <lineage>
        <taxon>Bacteria</taxon>
        <taxon>Bacillati</taxon>
        <taxon>Actinomycetota</taxon>
        <taxon>Actinomycetes</taxon>
        <taxon>Micrococcales</taxon>
        <taxon>Sanguibacteraceae</taxon>
        <taxon>Sanguibacter</taxon>
    </lineage>
</organism>